<gene>
    <name evidence="1" type="ORF">BpHYR1_026755</name>
</gene>
<sequence length="110" mass="13128">MSTHCLIESKILQSITKRNIKSYKRLELNNIKSLKFIPLRSQLKKTKYLFSIIYLKIWNFSVKCKIYCYIISNFLHNSNLIVTVIFFGQNRFLPLKSDIKFQILNFSSQK</sequence>
<proteinExistence type="predicted"/>
<dbReference type="Proteomes" id="UP000276133">
    <property type="component" value="Unassembled WGS sequence"/>
</dbReference>
<evidence type="ECO:0000313" key="1">
    <source>
        <dbReference type="EMBL" id="RNA17428.1"/>
    </source>
</evidence>
<dbReference type="EMBL" id="REGN01004459">
    <property type="protein sequence ID" value="RNA17428.1"/>
    <property type="molecule type" value="Genomic_DNA"/>
</dbReference>
<accession>A0A3M7R2E9</accession>
<dbReference type="AlphaFoldDB" id="A0A3M7R2E9"/>
<protein>
    <submittedName>
        <fullName evidence="1">Uncharacterized protein</fullName>
    </submittedName>
</protein>
<comment type="caution">
    <text evidence="1">The sequence shown here is derived from an EMBL/GenBank/DDBJ whole genome shotgun (WGS) entry which is preliminary data.</text>
</comment>
<reference evidence="1 2" key="1">
    <citation type="journal article" date="2018" name="Sci. Rep.">
        <title>Genomic signatures of local adaptation to the degree of environmental predictability in rotifers.</title>
        <authorList>
            <person name="Franch-Gras L."/>
            <person name="Hahn C."/>
            <person name="Garcia-Roger E.M."/>
            <person name="Carmona M.J."/>
            <person name="Serra M."/>
            <person name="Gomez A."/>
        </authorList>
    </citation>
    <scope>NUCLEOTIDE SEQUENCE [LARGE SCALE GENOMIC DNA]</scope>
    <source>
        <strain evidence="1">HYR1</strain>
    </source>
</reference>
<keyword evidence="2" id="KW-1185">Reference proteome</keyword>
<organism evidence="1 2">
    <name type="scientific">Brachionus plicatilis</name>
    <name type="common">Marine rotifer</name>
    <name type="synonym">Brachionus muelleri</name>
    <dbReference type="NCBI Taxonomy" id="10195"/>
    <lineage>
        <taxon>Eukaryota</taxon>
        <taxon>Metazoa</taxon>
        <taxon>Spiralia</taxon>
        <taxon>Gnathifera</taxon>
        <taxon>Rotifera</taxon>
        <taxon>Eurotatoria</taxon>
        <taxon>Monogononta</taxon>
        <taxon>Pseudotrocha</taxon>
        <taxon>Ploima</taxon>
        <taxon>Brachionidae</taxon>
        <taxon>Brachionus</taxon>
    </lineage>
</organism>
<name>A0A3M7R2E9_BRAPC</name>
<evidence type="ECO:0000313" key="2">
    <source>
        <dbReference type="Proteomes" id="UP000276133"/>
    </source>
</evidence>